<dbReference type="PANTHER" id="PTHR33164">
    <property type="entry name" value="TRANSCRIPTIONAL REGULATOR, MARR FAMILY"/>
    <property type="match status" value="1"/>
</dbReference>
<feature type="domain" description="HTH marR-type" evidence="1">
    <location>
        <begin position="18"/>
        <end position="151"/>
    </location>
</feature>
<dbReference type="PROSITE" id="PS50995">
    <property type="entry name" value="HTH_MARR_2"/>
    <property type="match status" value="1"/>
</dbReference>
<gene>
    <name evidence="2" type="ORF">IV501_15160</name>
</gene>
<organism evidence="2 3">
    <name type="scientific">Lacisediminihabitans changchengi</name>
    <dbReference type="NCBI Taxonomy" id="2787634"/>
    <lineage>
        <taxon>Bacteria</taxon>
        <taxon>Bacillati</taxon>
        <taxon>Actinomycetota</taxon>
        <taxon>Actinomycetes</taxon>
        <taxon>Micrococcales</taxon>
        <taxon>Microbacteriaceae</taxon>
        <taxon>Lacisediminihabitans</taxon>
    </lineage>
</organism>
<dbReference type="AlphaFoldDB" id="A0A934SPR0"/>
<dbReference type="PRINTS" id="PR00598">
    <property type="entry name" value="HTHMARR"/>
</dbReference>
<keyword evidence="3" id="KW-1185">Reference proteome</keyword>
<dbReference type="SMART" id="SM00347">
    <property type="entry name" value="HTH_MARR"/>
    <property type="match status" value="1"/>
</dbReference>
<dbReference type="GO" id="GO:0003700">
    <property type="term" value="F:DNA-binding transcription factor activity"/>
    <property type="evidence" value="ECO:0007669"/>
    <property type="project" value="InterPro"/>
</dbReference>
<dbReference type="InterPro" id="IPR036388">
    <property type="entry name" value="WH-like_DNA-bd_sf"/>
</dbReference>
<evidence type="ECO:0000259" key="1">
    <source>
        <dbReference type="PROSITE" id="PS50995"/>
    </source>
</evidence>
<dbReference type="InterPro" id="IPR036390">
    <property type="entry name" value="WH_DNA-bd_sf"/>
</dbReference>
<accession>A0A934SPR0</accession>
<comment type="caution">
    <text evidence="2">The sequence shown here is derived from an EMBL/GenBank/DDBJ whole genome shotgun (WGS) entry which is preliminary data.</text>
</comment>
<dbReference type="InterPro" id="IPR000835">
    <property type="entry name" value="HTH_MarR-typ"/>
</dbReference>
<sequence>MVTPDEERNAVYATDLRPDELSFALRELSERFRAHDRELASRMNLKPSEYYAIEHILDARGSLGPAELASRLGLAAATTSELLDRLQQLGHVERHRDSGDGRRVRLTPTESAISAVIAVISPAVHAMDQVASQYTAEERAVILRFLQQTSAALTSEPE</sequence>
<dbReference type="Gene3D" id="1.10.10.10">
    <property type="entry name" value="Winged helix-like DNA-binding domain superfamily/Winged helix DNA-binding domain"/>
    <property type="match status" value="1"/>
</dbReference>
<dbReference type="EMBL" id="JAEPES010000006">
    <property type="protein sequence ID" value="MBK4348972.1"/>
    <property type="molecule type" value="Genomic_DNA"/>
</dbReference>
<protein>
    <submittedName>
        <fullName evidence="2">MarR family transcriptional regulator</fullName>
    </submittedName>
</protein>
<reference evidence="2" key="1">
    <citation type="submission" date="2021-01" db="EMBL/GenBank/DDBJ databases">
        <title>Lacisediminihabitans sp. nov. strain G11-30, isolated from Antarctic Soil.</title>
        <authorList>
            <person name="Li J."/>
        </authorList>
    </citation>
    <scope>NUCLEOTIDE SEQUENCE</scope>
    <source>
        <strain evidence="2">G11-30</strain>
    </source>
</reference>
<dbReference type="PANTHER" id="PTHR33164:SF106">
    <property type="entry name" value="TRANSCRIPTIONAL REGULATORY PROTEIN"/>
    <property type="match status" value="1"/>
</dbReference>
<proteinExistence type="predicted"/>
<dbReference type="Pfam" id="PF12802">
    <property type="entry name" value="MarR_2"/>
    <property type="match status" value="1"/>
</dbReference>
<dbReference type="SUPFAM" id="SSF46785">
    <property type="entry name" value="Winged helix' DNA-binding domain"/>
    <property type="match status" value="1"/>
</dbReference>
<dbReference type="Proteomes" id="UP000636458">
    <property type="component" value="Unassembled WGS sequence"/>
</dbReference>
<dbReference type="RefSeq" id="WP_200557174.1">
    <property type="nucleotide sequence ID" value="NZ_JAEPES010000006.1"/>
</dbReference>
<dbReference type="InterPro" id="IPR039422">
    <property type="entry name" value="MarR/SlyA-like"/>
</dbReference>
<name>A0A934SPR0_9MICO</name>
<dbReference type="GO" id="GO:0006950">
    <property type="term" value="P:response to stress"/>
    <property type="evidence" value="ECO:0007669"/>
    <property type="project" value="TreeGrafter"/>
</dbReference>
<evidence type="ECO:0000313" key="2">
    <source>
        <dbReference type="EMBL" id="MBK4348972.1"/>
    </source>
</evidence>
<evidence type="ECO:0000313" key="3">
    <source>
        <dbReference type="Proteomes" id="UP000636458"/>
    </source>
</evidence>